<dbReference type="InterPro" id="IPR002048">
    <property type="entry name" value="EF_hand_dom"/>
</dbReference>
<keyword evidence="4" id="KW-0548">Nucleotidyltransferase</keyword>
<sequence>MPQLPLKTGAWAVQGKAVGMMFPKSGAGAGKNAPGLTFWVATTEASAGDNCVMWESSLKPAGNDKEGRPKFRINGHPEGGFFIKVDDDTLSECDKSMEQRCVWQYRDDLKGKFLTTLAAPPKSAAQFPTENFVKAVLFKDPSSNEPCSPPTHVIINACCGVEEELPKDSIERQKLIAKYYTQETPLYHEMNTALRNDDLSAMRYYSAYIRELREVFKTDHEDQIIEPFTGKVWRGINFPNVDEAVAEYSVGKVFVWSAFTSMSVDRDIAFNFGNVVFEVECLPPKEAYEGAIAVYAPASVQKFSDIPSESEILFPPNIQFKVKEVKKPGDEDYITSPLIVCETVAFDSDEGICEFQAFKKMLDDKLKSGETDGTPAEERAAYIGSGYKKLFEAVDTNSSKTLSKKEAKQALRKIQGAVSFAGTAFPGISMPGESPAALRQYVNEMFKAADMDGNGTLTFEELWAFIASKQGSAEAMSSVFAGMSAKEWTTVKATLDTIVEAFQNQDFSHIPGM</sequence>
<dbReference type="AlphaFoldDB" id="A0A7S0FYL9"/>
<dbReference type="SUPFAM" id="SSF56399">
    <property type="entry name" value="ADP-ribosylation"/>
    <property type="match status" value="1"/>
</dbReference>
<name>A0A7S0FYL9_9DINO</name>
<evidence type="ECO:0000256" key="5">
    <source>
        <dbReference type="ARBA" id="ARBA00022837"/>
    </source>
</evidence>
<proteinExistence type="inferred from homology"/>
<dbReference type="GO" id="GO:0016779">
    <property type="term" value="F:nucleotidyltransferase activity"/>
    <property type="evidence" value="ECO:0007669"/>
    <property type="project" value="UniProtKB-KW"/>
</dbReference>
<keyword evidence="2 7" id="KW-0328">Glycosyltransferase</keyword>
<dbReference type="CDD" id="cd00051">
    <property type="entry name" value="EFh"/>
    <property type="match status" value="1"/>
</dbReference>
<evidence type="ECO:0000256" key="6">
    <source>
        <dbReference type="ARBA" id="ARBA00047597"/>
    </source>
</evidence>
<dbReference type="EMBL" id="HBEG01051620">
    <property type="protein sequence ID" value="CAD8387689.1"/>
    <property type="molecule type" value="Transcribed_RNA"/>
</dbReference>
<dbReference type="PROSITE" id="PS51996">
    <property type="entry name" value="TR_MART"/>
    <property type="match status" value="1"/>
</dbReference>
<dbReference type="Pfam" id="PF13202">
    <property type="entry name" value="EF-hand_5"/>
    <property type="match status" value="1"/>
</dbReference>
<feature type="domain" description="EF-hand" evidence="8">
    <location>
        <begin position="382"/>
        <end position="417"/>
    </location>
</feature>
<dbReference type="InterPro" id="IPR000768">
    <property type="entry name" value="ART"/>
</dbReference>
<dbReference type="EC" id="2.4.2.31" evidence="7"/>
<protein>
    <recommendedName>
        <fullName evidence="7">NAD(P)(+)--arginine ADP-ribosyltransferase</fullName>
        <ecNumber evidence="7">2.4.2.31</ecNumber>
    </recommendedName>
    <alternativeName>
        <fullName evidence="7">Mono(ADP-ribosyl)transferase</fullName>
    </alternativeName>
</protein>
<dbReference type="Gene3D" id="1.10.238.10">
    <property type="entry name" value="EF-hand"/>
    <property type="match status" value="1"/>
</dbReference>
<evidence type="ECO:0000313" key="9">
    <source>
        <dbReference type="EMBL" id="CAD8387689.1"/>
    </source>
</evidence>
<evidence type="ECO:0000259" key="8">
    <source>
        <dbReference type="PROSITE" id="PS50222"/>
    </source>
</evidence>
<dbReference type="PROSITE" id="PS00018">
    <property type="entry name" value="EF_HAND_1"/>
    <property type="match status" value="1"/>
</dbReference>
<gene>
    <name evidence="9" type="ORF">PBAH0796_LOCUS31377</name>
</gene>
<evidence type="ECO:0000256" key="2">
    <source>
        <dbReference type="ARBA" id="ARBA00022676"/>
    </source>
</evidence>
<dbReference type="GO" id="GO:0005509">
    <property type="term" value="F:calcium ion binding"/>
    <property type="evidence" value="ECO:0007669"/>
    <property type="project" value="InterPro"/>
</dbReference>
<evidence type="ECO:0000256" key="4">
    <source>
        <dbReference type="ARBA" id="ARBA00022695"/>
    </source>
</evidence>
<feature type="domain" description="EF-hand" evidence="8">
    <location>
        <begin position="437"/>
        <end position="472"/>
    </location>
</feature>
<dbReference type="Pfam" id="PF01129">
    <property type="entry name" value="ART"/>
    <property type="match status" value="1"/>
</dbReference>
<evidence type="ECO:0000256" key="7">
    <source>
        <dbReference type="RuleBase" id="RU361228"/>
    </source>
</evidence>
<dbReference type="PROSITE" id="PS50222">
    <property type="entry name" value="EF_HAND_2"/>
    <property type="match status" value="2"/>
</dbReference>
<keyword evidence="3 7" id="KW-0808">Transferase</keyword>
<accession>A0A7S0FYL9</accession>
<organism evidence="9">
    <name type="scientific">Pyrodinium bahamense</name>
    <dbReference type="NCBI Taxonomy" id="73915"/>
    <lineage>
        <taxon>Eukaryota</taxon>
        <taxon>Sar</taxon>
        <taxon>Alveolata</taxon>
        <taxon>Dinophyceae</taxon>
        <taxon>Gonyaulacales</taxon>
        <taxon>Pyrocystaceae</taxon>
        <taxon>Pyrodinium</taxon>
    </lineage>
</organism>
<keyword evidence="7" id="KW-0520">NAD</keyword>
<keyword evidence="5" id="KW-0106">Calcium</keyword>
<reference evidence="9" key="1">
    <citation type="submission" date="2021-01" db="EMBL/GenBank/DDBJ databases">
        <authorList>
            <person name="Corre E."/>
            <person name="Pelletier E."/>
            <person name="Niang G."/>
            <person name="Scheremetjew M."/>
            <person name="Finn R."/>
            <person name="Kale V."/>
            <person name="Holt S."/>
            <person name="Cochrane G."/>
            <person name="Meng A."/>
            <person name="Brown T."/>
            <person name="Cohen L."/>
        </authorList>
    </citation>
    <scope>NUCLEOTIDE SEQUENCE</scope>
    <source>
        <strain evidence="9">Pbaha01</strain>
    </source>
</reference>
<dbReference type="SMART" id="SM00054">
    <property type="entry name" value="EFh"/>
    <property type="match status" value="2"/>
</dbReference>
<evidence type="ECO:0000256" key="3">
    <source>
        <dbReference type="ARBA" id="ARBA00022679"/>
    </source>
</evidence>
<keyword evidence="7" id="KW-0521">NADP</keyword>
<dbReference type="Gene3D" id="3.90.176.10">
    <property type="entry name" value="Toxin ADP-ribosyltransferase, Chain A, domain 1"/>
    <property type="match status" value="1"/>
</dbReference>
<dbReference type="InterPro" id="IPR018247">
    <property type="entry name" value="EF_Hand_1_Ca_BS"/>
</dbReference>
<dbReference type="InterPro" id="IPR011992">
    <property type="entry name" value="EF-hand-dom_pair"/>
</dbReference>
<evidence type="ECO:0000256" key="1">
    <source>
        <dbReference type="ARBA" id="ARBA00009558"/>
    </source>
</evidence>
<comment type="similarity">
    <text evidence="1 7">Belongs to the Arg-specific ADP-ribosyltransferase family.</text>
</comment>
<dbReference type="SUPFAM" id="SSF47473">
    <property type="entry name" value="EF-hand"/>
    <property type="match status" value="1"/>
</dbReference>
<dbReference type="GO" id="GO:0106274">
    <property type="term" value="F:NAD+-protein-arginine ADP-ribosyltransferase activity"/>
    <property type="evidence" value="ECO:0007669"/>
    <property type="project" value="UniProtKB-EC"/>
</dbReference>
<comment type="catalytic activity">
    <reaction evidence="6 7">
        <text>L-arginyl-[protein] + NAD(+) = N(omega)-(ADP-D-ribosyl)-L-arginyl-[protein] + nicotinamide + H(+)</text>
        <dbReference type="Rhea" id="RHEA:19149"/>
        <dbReference type="Rhea" id="RHEA-COMP:10532"/>
        <dbReference type="Rhea" id="RHEA-COMP:15087"/>
        <dbReference type="ChEBI" id="CHEBI:15378"/>
        <dbReference type="ChEBI" id="CHEBI:17154"/>
        <dbReference type="ChEBI" id="CHEBI:29965"/>
        <dbReference type="ChEBI" id="CHEBI:57540"/>
        <dbReference type="ChEBI" id="CHEBI:142554"/>
        <dbReference type="EC" id="2.4.2.31"/>
    </reaction>
</comment>